<organism evidence="1 2">
    <name type="scientific">Gigaspora margarita</name>
    <dbReference type="NCBI Taxonomy" id="4874"/>
    <lineage>
        <taxon>Eukaryota</taxon>
        <taxon>Fungi</taxon>
        <taxon>Fungi incertae sedis</taxon>
        <taxon>Mucoromycota</taxon>
        <taxon>Glomeromycotina</taxon>
        <taxon>Glomeromycetes</taxon>
        <taxon>Diversisporales</taxon>
        <taxon>Gigasporaceae</taxon>
        <taxon>Gigaspora</taxon>
    </lineage>
</organism>
<proteinExistence type="predicted"/>
<dbReference type="EMBL" id="CAJVQB010084748">
    <property type="protein sequence ID" value="CAG8846740.1"/>
    <property type="molecule type" value="Genomic_DNA"/>
</dbReference>
<accession>A0ABN7X3P8</accession>
<reference evidence="1 2" key="1">
    <citation type="submission" date="2021-06" db="EMBL/GenBank/DDBJ databases">
        <authorList>
            <person name="Kallberg Y."/>
            <person name="Tangrot J."/>
            <person name="Rosling A."/>
        </authorList>
    </citation>
    <scope>NUCLEOTIDE SEQUENCE [LARGE SCALE GENOMIC DNA]</scope>
    <source>
        <strain evidence="1 2">120-4 pot B 10/14</strain>
    </source>
</reference>
<protein>
    <submittedName>
        <fullName evidence="1">21080_t:CDS:1</fullName>
    </submittedName>
</protein>
<sequence>MRVNEHLEIESLRKSLDYQYNELIGHIEKLKGLYQYLIECGLVESGSIDFDKKKSKHEEWKKTFQQFKDKQVKICYDTVSKNFSEELKKYKDKNE</sequence>
<dbReference type="Proteomes" id="UP000789901">
    <property type="component" value="Unassembled WGS sequence"/>
</dbReference>
<name>A0ABN7X3P8_GIGMA</name>
<evidence type="ECO:0000313" key="2">
    <source>
        <dbReference type="Proteomes" id="UP000789901"/>
    </source>
</evidence>
<gene>
    <name evidence="1" type="ORF">GMARGA_LOCUS38307</name>
</gene>
<comment type="caution">
    <text evidence="1">The sequence shown here is derived from an EMBL/GenBank/DDBJ whole genome shotgun (WGS) entry which is preliminary data.</text>
</comment>
<keyword evidence="2" id="KW-1185">Reference proteome</keyword>
<evidence type="ECO:0000313" key="1">
    <source>
        <dbReference type="EMBL" id="CAG8846740.1"/>
    </source>
</evidence>
<feature type="non-terminal residue" evidence="1">
    <location>
        <position position="95"/>
    </location>
</feature>